<sequence length="110" mass="10730">MSARTHPRHHAPAAADGGDACAGSGGTGAGGAGSGPRTTGGPERREAVGPQGAGTGPWAVGTGLRWWALVLPVVAFSALFLLATAAGRAQAAAHSPVVFLGWIQLALTGP</sequence>
<dbReference type="RefSeq" id="WP_138056046.1">
    <property type="nucleotide sequence ID" value="NZ_VAWE01000001.1"/>
</dbReference>
<protein>
    <submittedName>
        <fullName evidence="3">Uncharacterized protein</fullName>
    </submittedName>
</protein>
<evidence type="ECO:0000313" key="4">
    <source>
        <dbReference type="Proteomes" id="UP000305921"/>
    </source>
</evidence>
<proteinExistence type="predicted"/>
<dbReference type="Proteomes" id="UP000305921">
    <property type="component" value="Unassembled WGS sequence"/>
</dbReference>
<dbReference type="EMBL" id="VAWE01000001">
    <property type="protein sequence ID" value="TLQ46744.1"/>
    <property type="molecule type" value="Genomic_DNA"/>
</dbReference>
<organism evidence="3 4">
    <name type="scientific">Streptomyces marianii</name>
    <dbReference type="NCBI Taxonomy" id="1817406"/>
    <lineage>
        <taxon>Bacteria</taxon>
        <taxon>Bacillati</taxon>
        <taxon>Actinomycetota</taxon>
        <taxon>Actinomycetes</taxon>
        <taxon>Kitasatosporales</taxon>
        <taxon>Streptomycetaceae</taxon>
        <taxon>Streptomyces</taxon>
    </lineage>
</organism>
<feature type="compositionally biased region" description="Basic residues" evidence="1">
    <location>
        <begin position="1"/>
        <end position="11"/>
    </location>
</feature>
<feature type="compositionally biased region" description="Gly residues" evidence="1">
    <location>
        <begin position="23"/>
        <end position="34"/>
    </location>
</feature>
<reference evidence="3 4" key="1">
    <citation type="submission" date="2019-05" db="EMBL/GenBank/DDBJ databases">
        <title>Streptomyces marianii sp. nov., a novel marine actinomycete from southern coast of India.</title>
        <authorList>
            <person name="Iniyan A.M."/>
            <person name="Wink J."/>
            <person name="Ramprasad E."/>
            <person name="Ramana C.V."/>
            <person name="Bunk B."/>
            <person name="Sproer C."/>
            <person name="Joseph F.-J.R.S."/>
            <person name="Vincent S.G.P."/>
        </authorList>
    </citation>
    <scope>NUCLEOTIDE SEQUENCE [LARGE SCALE GENOMIC DNA]</scope>
    <source>
        <strain evidence="3 4">ICN19</strain>
    </source>
</reference>
<keyword evidence="2" id="KW-0472">Membrane</keyword>
<evidence type="ECO:0000313" key="3">
    <source>
        <dbReference type="EMBL" id="TLQ46744.1"/>
    </source>
</evidence>
<keyword evidence="2" id="KW-1133">Transmembrane helix</keyword>
<feature type="compositionally biased region" description="Low complexity" evidence="1">
    <location>
        <begin position="12"/>
        <end position="22"/>
    </location>
</feature>
<comment type="caution">
    <text evidence="3">The sequence shown here is derived from an EMBL/GenBank/DDBJ whole genome shotgun (WGS) entry which is preliminary data.</text>
</comment>
<feature type="region of interest" description="Disordered" evidence="1">
    <location>
        <begin position="1"/>
        <end position="55"/>
    </location>
</feature>
<gene>
    <name evidence="3" type="ORF">FEF34_30560</name>
</gene>
<keyword evidence="2" id="KW-0812">Transmembrane</keyword>
<keyword evidence="4" id="KW-1185">Reference proteome</keyword>
<name>A0A5R9EFS7_9ACTN</name>
<evidence type="ECO:0000256" key="1">
    <source>
        <dbReference type="SAM" id="MobiDB-lite"/>
    </source>
</evidence>
<evidence type="ECO:0000256" key="2">
    <source>
        <dbReference type="SAM" id="Phobius"/>
    </source>
</evidence>
<feature type="transmembrane region" description="Helical" evidence="2">
    <location>
        <begin position="66"/>
        <end position="86"/>
    </location>
</feature>
<dbReference type="AlphaFoldDB" id="A0A5R9EFS7"/>
<accession>A0A5R9EFS7</accession>